<dbReference type="Proteomes" id="UP000757461">
    <property type="component" value="Unassembled WGS sequence"/>
</dbReference>
<dbReference type="EMBL" id="JABZSQ010000045">
    <property type="protein sequence ID" value="MBF1414683.1"/>
    <property type="molecule type" value="Genomic_DNA"/>
</dbReference>
<evidence type="ECO:0000313" key="2">
    <source>
        <dbReference type="EMBL" id="MBF1414683.1"/>
    </source>
</evidence>
<feature type="domain" description="Glycosyltransferase 2-like" evidence="1">
    <location>
        <begin position="4"/>
        <end position="124"/>
    </location>
</feature>
<reference evidence="2" key="1">
    <citation type="submission" date="2020-04" db="EMBL/GenBank/DDBJ databases">
        <title>Deep metagenomics examines the oral microbiome during advanced dental caries in children, revealing novel taxa and co-occurrences with host molecules.</title>
        <authorList>
            <person name="Baker J.L."/>
            <person name="Morton J.T."/>
            <person name="Dinis M."/>
            <person name="Alvarez R."/>
            <person name="Tran N.C."/>
            <person name="Knight R."/>
            <person name="Edlund A."/>
        </authorList>
    </citation>
    <scope>NUCLEOTIDE SEQUENCE</scope>
    <source>
        <strain evidence="2">JCVI_25_bin.9</strain>
    </source>
</reference>
<evidence type="ECO:0000313" key="3">
    <source>
        <dbReference type="Proteomes" id="UP000757461"/>
    </source>
</evidence>
<sequence>MKLSVIIVSYNVKYYLEQCLESLYRALKDIDAEVFVVDNHSHDGSVSYLKERFQNTHFIASSHNLGFARANNLAIQQCKGEYVLLLNPDTVVGEDVIMTSISFMDSHPKAGGHGVQMLNDCGEKALESRRGLPSPLTAFYKMTGLCKRFPTNKRLAHYYMGGLSWDKPGQIEVISGAYCFLRKAALDRIGLLDEDFFMYGEDIDLSYRLLKGNYENWYLPTRILHYKGESTQKSSFRYVHVFYDAMFIFFRKHYGGMSLLLRLPIKTAIFIKASCSLMRTLCYSIRKYLGFNSFYTTSFPHYVFLGGQEMTAQCRRIAMEKGLSAEYYTGDKERLWHKEADIVGQNDDANKQICIVFDTEMFTYQEIFDRFSAHPMANVHIGFYHKKPNVIITTNEIIEGNG</sequence>
<gene>
    <name evidence="2" type="ORF">HXN33_03775</name>
</gene>
<protein>
    <submittedName>
        <fullName evidence="2">Glycosyltransferase family 2 protein</fullName>
    </submittedName>
</protein>
<organism evidence="2 3">
    <name type="scientific">Prevotella histicola</name>
    <dbReference type="NCBI Taxonomy" id="470565"/>
    <lineage>
        <taxon>Bacteria</taxon>
        <taxon>Pseudomonadati</taxon>
        <taxon>Bacteroidota</taxon>
        <taxon>Bacteroidia</taxon>
        <taxon>Bacteroidales</taxon>
        <taxon>Prevotellaceae</taxon>
        <taxon>Prevotella</taxon>
    </lineage>
</organism>
<proteinExistence type="predicted"/>
<dbReference type="Gene3D" id="3.90.550.10">
    <property type="entry name" value="Spore Coat Polysaccharide Biosynthesis Protein SpsA, Chain A"/>
    <property type="match status" value="1"/>
</dbReference>
<dbReference type="PANTHER" id="PTHR43179">
    <property type="entry name" value="RHAMNOSYLTRANSFERASE WBBL"/>
    <property type="match status" value="1"/>
</dbReference>
<dbReference type="AlphaFoldDB" id="A0A930HYH3"/>
<dbReference type="Pfam" id="PF00535">
    <property type="entry name" value="Glycos_transf_2"/>
    <property type="match status" value="1"/>
</dbReference>
<dbReference type="SUPFAM" id="SSF53448">
    <property type="entry name" value="Nucleotide-diphospho-sugar transferases"/>
    <property type="match status" value="1"/>
</dbReference>
<comment type="caution">
    <text evidence="2">The sequence shown here is derived from an EMBL/GenBank/DDBJ whole genome shotgun (WGS) entry which is preliminary data.</text>
</comment>
<evidence type="ECO:0000259" key="1">
    <source>
        <dbReference type="Pfam" id="PF00535"/>
    </source>
</evidence>
<dbReference type="InterPro" id="IPR001173">
    <property type="entry name" value="Glyco_trans_2-like"/>
</dbReference>
<dbReference type="InterPro" id="IPR029044">
    <property type="entry name" value="Nucleotide-diphossugar_trans"/>
</dbReference>
<name>A0A930HYH3_9BACT</name>
<dbReference type="PANTHER" id="PTHR43179:SF7">
    <property type="entry name" value="RHAMNOSYLTRANSFERASE WBBL"/>
    <property type="match status" value="1"/>
</dbReference>
<dbReference type="CDD" id="cd04186">
    <property type="entry name" value="GT_2_like_c"/>
    <property type="match status" value="1"/>
</dbReference>
<accession>A0A930HYH3</accession>